<comment type="caution">
    <text evidence="2">The sequence shown here is derived from an EMBL/GenBank/DDBJ whole genome shotgun (WGS) entry which is preliminary data.</text>
</comment>
<dbReference type="EMBL" id="AMYJ01000033">
    <property type="protein sequence ID" value="KIU73148.1"/>
    <property type="molecule type" value="Genomic_DNA"/>
</dbReference>
<feature type="compositionally biased region" description="Basic residues" evidence="1">
    <location>
        <begin position="94"/>
        <end position="105"/>
    </location>
</feature>
<dbReference type="RefSeq" id="WP_236693235.1">
    <property type="nucleotide sequence ID" value="NZ_KN849204.1"/>
</dbReference>
<name>A0A9X0F734_BACTU</name>
<reference evidence="2 3" key="1">
    <citation type="journal article" date="2015" name="Sci. Rep.">
        <title>The expression and crystallization of Cry65Aa require two C-termini, revealing a novel evolutionary strategy of Bacillus thuringiensis Cry proteins.</title>
        <authorList>
            <person name="Peng D.H."/>
            <person name="Pang C.Y."/>
            <person name="Wu H."/>
            <person name="Huang Q."/>
            <person name="Zheng J.S."/>
            <person name="Sun M."/>
        </authorList>
    </citation>
    <scope>NUCLEOTIDE SEQUENCE [LARGE SCALE GENOMIC DNA]</scope>
    <source>
        <strain evidence="2 3">Sbt003</strain>
    </source>
</reference>
<gene>
    <name evidence="2" type="ORF">C797_19452</name>
</gene>
<dbReference type="Proteomes" id="UP000032407">
    <property type="component" value="Unassembled WGS sequence"/>
</dbReference>
<feature type="compositionally biased region" description="Basic and acidic residues" evidence="1">
    <location>
        <begin position="76"/>
        <end position="93"/>
    </location>
</feature>
<sequence>MVLRDQTLLKEYQAVQERIEKAKEVLQLKQELVKENGEARQAELEELKLSYHQFQEKENRLDGLLEVSDILERTRQKMQQEAKEREYEHQQEIRRKKMKHRGLEL</sequence>
<proteinExistence type="predicted"/>
<protein>
    <submittedName>
        <fullName evidence="2">Uncharacterized protein</fullName>
    </submittedName>
</protein>
<organism evidence="2 3">
    <name type="scientific">Bacillus thuringiensis Sbt003</name>
    <dbReference type="NCBI Taxonomy" id="1235825"/>
    <lineage>
        <taxon>Bacteria</taxon>
        <taxon>Bacillati</taxon>
        <taxon>Bacillota</taxon>
        <taxon>Bacilli</taxon>
        <taxon>Bacillales</taxon>
        <taxon>Bacillaceae</taxon>
        <taxon>Bacillus</taxon>
        <taxon>Bacillus cereus group</taxon>
    </lineage>
</organism>
<evidence type="ECO:0000256" key="1">
    <source>
        <dbReference type="SAM" id="MobiDB-lite"/>
    </source>
</evidence>
<accession>A0A9X0F734</accession>
<dbReference type="AlphaFoldDB" id="A0A9X0F734"/>
<evidence type="ECO:0000313" key="2">
    <source>
        <dbReference type="EMBL" id="KIU73148.1"/>
    </source>
</evidence>
<evidence type="ECO:0000313" key="3">
    <source>
        <dbReference type="Proteomes" id="UP000032407"/>
    </source>
</evidence>
<feature type="region of interest" description="Disordered" evidence="1">
    <location>
        <begin position="76"/>
        <end position="105"/>
    </location>
</feature>